<dbReference type="EMBL" id="CP078075">
    <property type="protein sequence ID" value="WDM44132.1"/>
    <property type="molecule type" value="Genomic_DNA"/>
</dbReference>
<evidence type="ECO:0000313" key="4">
    <source>
        <dbReference type="Proteomes" id="UP001215097"/>
    </source>
</evidence>
<name>A0ABY7XQ15_MICLT</name>
<feature type="domain" description="Glycosyl transferase family 1" evidence="2">
    <location>
        <begin position="236"/>
        <end position="399"/>
    </location>
</feature>
<dbReference type="PANTHER" id="PTHR46401:SF2">
    <property type="entry name" value="GLYCOSYLTRANSFERASE WBBK-RELATED"/>
    <property type="match status" value="1"/>
</dbReference>
<dbReference type="Pfam" id="PF00534">
    <property type="entry name" value="Glycos_transf_1"/>
    <property type="match status" value="1"/>
</dbReference>
<evidence type="ECO:0000256" key="1">
    <source>
        <dbReference type="ARBA" id="ARBA00022679"/>
    </source>
</evidence>
<accession>A0ABY7XQ15</accession>
<dbReference type="Gene3D" id="3.40.50.2000">
    <property type="entry name" value="Glycogen Phosphorylase B"/>
    <property type="match status" value="1"/>
</dbReference>
<reference evidence="3 4" key="1">
    <citation type="submission" date="2021-06" db="EMBL/GenBank/DDBJ databases">
        <title>Genome-based taxonomic framework of Microbacterium strains isolated from marine environment, the description of four new species and reclassification of four preexisting species.</title>
        <authorList>
            <person name="Lee S.D."/>
            <person name="Kim S.-M."/>
            <person name="Byeon Y.-S."/>
            <person name="Yang H.L."/>
            <person name="Kim I.S."/>
        </authorList>
    </citation>
    <scope>NUCLEOTIDE SEQUENCE [LARGE SCALE GENOMIC DNA]</scope>
    <source>
        <strain evidence="3 4">KACC 14465</strain>
    </source>
</reference>
<organism evidence="3 4">
    <name type="scientific">Microbacterium luteolum</name>
    <name type="common">Aureobacterium luteolum</name>
    <dbReference type="NCBI Taxonomy" id="69367"/>
    <lineage>
        <taxon>Bacteria</taxon>
        <taxon>Bacillati</taxon>
        <taxon>Actinomycetota</taxon>
        <taxon>Actinomycetes</taxon>
        <taxon>Micrococcales</taxon>
        <taxon>Microbacteriaceae</taxon>
        <taxon>Microbacterium</taxon>
    </lineage>
</organism>
<dbReference type="Proteomes" id="UP001215097">
    <property type="component" value="Chromosome"/>
</dbReference>
<keyword evidence="3" id="KW-0328">Glycosyltransferase</keyword>
<sequence>MTTSAGGAEPVGTTVVLFTLDYPFGEGEPFLEPEVRVLADRFDRVIIVPSATGASDRTIRDVPVNAVVIAPSGGGALRAVARQAMRHPIQTLAAFFGSISAQTSVRGKLQELKFRIAVSIRSNAVLRTIPAMGLLRAHCVFYAYWLDLPVGVAIDVRQRAGLAHIPIVSRAHGFDVYAERHASNYLPQREEILRGISQVFSVSRAGYDYLRRRWPAYSEKISVARLGARAAVNPGNADQDANTVVSCSFILPVKRLELLIDSLAELQSRGRGVRWRHIGPVDTAYSAAVQLRAEQFLAPGSFEFVGGLDNEGVRDWYANNPASAFINVSASEGVPVSIMEGLAQGLPILATDVGGNSETIDPASGMFDGLLPADPSPEDVADRIEALLRSDRTEYRRWADASFDHWKRTWSSDVNHSSFVANLAEIALSTERPMTRAE</sequence>
<proteinExistence type="predicted"/>
<dbReference type="InterPro" id="IPR001296">
    <property type="entry name" value="Glyco_trans_1"/>
</dbReference>
<protein>
    <submittedName>
        <fullName evidence="3">Glycosyltransferase</fullName>
        <ecNumber evidence="3">2.4.-.-</ecNumber>
    </submittedName>
</protein>
<dbReference type="RefSeq" id="WP_282214265.1">
    <property type="nucleotide sequence ID" value="NZ_BAAAUN010000001.1"/>
</dbReference>
<dbReference type="EC" id="2.4.-.-" evidence="3"/>
<keyword evidence="1 3" id="KW-0808">Transferase</keyword>
<dbReference type="PANTHER" id="PTHR46401">
    <property type="entry name" value="GLYCOSYLTRANSFERASE WBBK-RELATED"/>
    <property type="match status" value="1"/>
</dbReference>
<dbReference type="GO" id="GO:0016757">
    <property type="term" value="F:glycosyltransferase activity"/>
    <property type="evidence" value="ECO:0007669"/>
    <property type="project" value="UniProtKB-KW"/>
</dbReference>
<keyword evidence="4" id="KW-1185">Reference proteome</keyword>
<evidence type="ECO:0000259" key="2">
    <source>
        <dbReference type="Pfam" id="PF00534"/>
    </source>
</evidence>
<dbReference type="SUPFAM" id="SSF53756">
    <property type="entry name" value="UDP-Glycosyltransferase/glycogen phosphorylase"/>
    <property type="match status" value="1"/>
</dbReference>
<gene>
    <name evidence="3" type="ORF">KV395_13135</name>
</gene>
<evidence type="ECO:0000313" key="3">
    <source>
        <dbReference type="EMBL" id="WDM44132.1"/>
    </source>
</evidence>